<proteinExistence type="predicted"/>
<dbReference type="EMBL" id="CP046401">
    <property type="protein sequence ID" value="QGY44389.1"/>
    <property type="molecule type" value="Genomic_DNA"/>
</dbReference>
<dbReference type="PROSITE" id="PS51257">
    <property type="entry name" value="PROKAR_LIPOPROTEIN"/>
    <property type="match status" value="1"/>
</dbReference>
<dbReference type="InterPro" id="IPR009078">
    <property type="entry name" value="Ferritin-like_SF"/>
</dbReference>
<accession>A0A6I6JT31</accession>
<evidence type="ECO:0000313" key="4">
    <source>
        <dbReference type="Proteomes" id="UP000428260"/>
    </source>
</evidence>
<reference evidence="3 4" key="1">
    <citation type="submission" date="2019-11" db="EMBL/GenBank/DDBJ databases">
        <authorList>
            <person name="Zheng R.K."/>
            <person name="Sun C.M."/>
        </authorList>
    </citation>
    <scope>NUCLEOTIDE SEQUENCE [LARGE SCALE GENOMIC DNA]</scope>
    <source>
        <strain evidence="3 4">WC007</strain>
    </source>
</reference>
<keyword evidence="4" id="KW-1185">Reference proteome</keyword>
<evidence type="ECO:0000313" key="3">
    <source>
        <dbReference type="EMBL" id="QGY44389.1"/>
    </source>
</evidence>
<sequence length="249" mass="27694">MKIRKLLFVAFLAIASILFVSCSETISQVEETLATADEEKSSEIALAPGDSCTFSGDLTDAEIAGLMEMREEEKLAHDVYSSFFETYDYVIFDNISKSESAHTSAVLYLMSGYGLEDPATDEEGVFSNPIFSELFASLTEDGSAGLVEALKVGAFIEEFDINDLQNHLEETQNEDVIRVYSNLLRGSKNHLKAFTFALSRQGETYTPTVISEEEYKEILEESNTSEWTPGYYYYNSNDSTTCDGTGPDF</sequence>
<dbReference type="InterPro" id="IPR019243">
    <property type="entry name" value="DUF2202"/>
</dbReference>
<dbReference type="AlphaFoldDB" id="A0A6I6JT31"/>
<dbReference type="Proteomes" id="UP000428260">
    <property type="component" value="Chromosome"/>
</dbReference>
<feature type="chain" id="PRO_5026209204" evidence="1">
    <location>
        <begin position="21"/>
        <end position="249"/>
    </location>
</feature>
<protein>
    <submittedName>
        <fullName evidence="3">DUF2202 domain-containing protein</fullName>
    </submittedName>
</protein>
<dbReference type="KEGG" id="mcos:GM418_12190"/>
<feature type="domain" description="DUF2202" evidence="2">
    <location>
        <begin position="62"/>
        <end position="220"/>
    </location>
</feature>
<dbReference type="Gene3D" id="1.20.1260.10">
    <property type="match status" value="1"/>
</dbReference>
<dbReference type="RefSeq" id="WP_158866499.1">
    <property type="nucleotide sequence ID" value="NZ_CP046401.1"/>
</dbReference>
<dbReference type="CDD" id="cd01048">
    <property type="entry name" value="Ferritin_like_AB2"/>
    <property type="match status" value="1"/>
</dbReference>
<evidence type="ECO:0000256" key="1">
    <source>
        <dbReference type="SAM" id="SignalP"/>
    </source>
</evidence>
<dbReference type="SUPFAM" id="SSF47240">
    <property type="entry name" value="Ferritin-like"/>
    <property type="match status" value="1"/>
</dbReference>
<name>A0A6I6JT31_9BACT</name>
<dbReference type="InterPro" id="IPR012347">
    <property type="entry name" value="Ferritin-like"/>
</dbReference>
<keyword evidence="1" id="KW-0732">Signal</keyword>
<feature type="signal peptide" evidence="1">
    <location>
        <begin position="1"/>
        <end position="20"/>
    </location>
</feature>
<gene>
    <name evidence="3" type="ORF">GM418_12190</name>
</gene>
<dbReference type="Pfam" id="PF09968">
    <property type="entry name" value="DUF2202"/>
    <property type="match status" value="1"/>
</dbReference>
<evidence type="ECO:0000259" key="2">
    <source>
        <dbReference type="Pfam" id="PF09968"/>
    </source>
</evidence>
<organism evidence="3 4">
    <name type="scientific">Maribellus comscasis</name>
    <dbReference type="NCBI Taxonomy" id="2681766"/>
    <lineage>
        <taxon>Bacteria</taxon>
        <taxon>Pseudomonadati</taxon>
        <taxon>Bacteroidota</taxon>
        <taxon>Bacteroidia</taxon>
        <taxon>Marinilabiliales</taxon>
        <taxon>Prolixibacteraceae</taxon>
        <taxon>Maribellus</taxon>
    </lineage>
</organism>